<keyword evidence="3" id="KW-0238">DNA-binding</keyword>
<dbReference type="EMBL" id="CP151407">
    <property type="protein sequence ID" value="WZJ23414.1"/>
    <property type="molecule type" value="Genomic_DNA"/>
</dbReference>
<accession>A0ABZ2XPR9</accession>
<evidence type="ECO:0000256" key="2">
    <source>
        <dbReference type="ARBA" id="ARBA00022908"/>
    </source>
</evidence>
<evidence type="ECO:0000259" key="6">
    <source>
        <dbReference type="PROSITE" id="PS51898"/>
    </source>
</evidence>
<proteinExistence type="inferred from homology"/>
<dbReference type="Proteomes" id="UP001479520">
    <property type="component" value="Plasmid unnamed1"/>
</dbReference>
<name>A0ABZ2XPR9_9RHOO</name>
<protein>
    <submittedName>
        <fullName evidence="7">Tyrosine-type recombinase/integrase</fullName>
    </submittedName>
</protein>
<feature type="region of interest" description="Disordered" evidence="5">
    <location>
        <begin position="173"/>
        <end position="193"/>
    </location>
</feature>
<feature type="compositionally biased region" description="Low complexity" evidence="5">
    <location>
        <begin position="179"/>
        <end position="190"/>
    </location>
</feature>
<evidence type="ECO:0000256" key="3">
    <source>
        <dbReference type="ARBA" id="ARBA00023125"/>
    </source>
</evidence>
<keyword evidence="4" id="KW-0233">DNA recombination</keyword>
<evidence type="ECO:0000256" key="1">
    <source>
        <dbReference type="ARBA" id="ARBA00008857"/>
    </source>
</evidence>
<evidence type="ECO:0000256" key="5">
    <source>
        <dbReference type="SAM" id="MobiDB-lite"/>
    </source>
</evidence>
<dbReference type="InterPro" id="IPR013762">
    <property type="entry name" value="Integrase-like_cat_sf"/>
</dbReference>
<geneLocation type="plasmid" evidence="7 8">
    <name>unnamed1</name>
</geneLocation>
<feature type="domain" description="Tyr recombinase" evidence="6">
    <location>
        <begin position="192"/>
        <end position="449"/>
    </location>
</feature>
<keyword evidence="2" id="KW-0229">DNA integration</keyword>
<dbReference type="InterPro" id="IPR002104">
    <property type="entry name" value="Integrase_catalytic"/>
</dbReference>
<gene>
    <name evidence="7" type="ORF">AADV58_16790</name>
</gene>
<dbReference type="PANTHER" id="PTHR30349">
    <property type="entry name" value="PHAGE INTEGRASE-RELATED"/>
    <property type="match status" value="1"/>
</dbReference>
<dbReference type="PROSITE" id="PS51898">
    <property type="entry name" value="TYR_RECOMBINASE"/>
    <property type="match status" value="1"/>
</dbReference>
<dbReference type="InterPro" id="IPR050090">
    <property type="entry name" value="Tyrosine_recombinase_XerCD"/>
</dbReference>
<keyword evidence="8" id="KW-1185">Reference proteome</keyword>
<comment type="similarity">
    <text evidence="1">Belongs to the 'phage' integrase family.</text>
</comment>
<sequence>MRTKSHSIIYVPVKGARSVKLPVILLPDGVRFYEALHWTVERFDDSLSVTTLKKQNEAIGAFVDFFHVLKNEPAVTPELLRALIKEFREVRLAGCQDLGWKPVAPGTSEREIEYLSLFFDHCADAFGYLPVNAADEVATDAMSYRDRLRENKKASIRRKGLLGYLWKKTAAGSGKSASRPVRGRQGVPRGANNYKSFPPHKVASLIESCHSIRDVMVFILLFYGGVRSSEVCHFLVSDISPFPDPKTGEAIVTLAHPVYGWIDYHRKADGKGVRHAQRQTYLLEEYGMTPRNLLSPDDPMQAGWKGMTYEDKGYRSTVHWSRPDMGILFYELHKRYMAVRAKTGTKHPYYFVNIDPSHSRSSYGQPMKLKSLRDRFHDACLRVGLTPGRDNGINPHGARHFYGFFLANVLRVSKEMAQRFLHHGSIDSTDVYYNLTAAVARDELLKAFEDASSNPDNPLTQPLKLKAK</sequence>
<keyword evidence="7" id="KW-0614">Plasmid</keyword>
<evidence type="ECO:0000313" key="8">
    <source>
        <dbReference type="Proteomes" id="UP001479520"/>
    </source>
</evidence>
<dbReference type="InterPro" id="IPR011010">
    <property type="entry name" value="DNA_brk_join_enz"/>
</dbReference>
<dbReference type="PANTHER" id="PTHR30349:SF41">
    <property type="entry name" value="INTEGRASE_RECOMBINASE PROTEIN MJ0367-RELATED"/>
    <property type="match status" value="1"/>
</dbReference>
<dbReference type="Pfam" id="PF00589">
    <property type="entry name" value="Phage_integrase"/>
    <property type="match status" value="1"/>
</dbReference>
<dbReference type="Gene3D" id="1.10.443.10">
    <property type="entry name" value="Intergrase catalytic core"/>
    <property type="match status" value="1"/>
</dbReference>
<reference evidence="7 8" key="1">
    <citation type="submission" date="2024-04" db="EMBL/GenBank/DDBJ databases">
        <title>Dissimilatory iodate-reducing microorganisms contribute to the enrichment of iodine in groundwater.</title>
        <authorList>
            <person name="Jiang Z."/>
        </authorList>
    </citation>
    <scope>NUCLEOTIDE SEQUENCE [LARGE SCALE GENOMIC DNA]</scope>
    <source>
        <strain evidence="7 8">NCP973</strain>
        <plasmid evidence="7 8">unnamed1</plasmid>
    </source>
</reference>
<dbReference type="RefSeq" id="WP_341744746.1">
    <property type="nucleotide sequence ID" value="NZ_CP151407.1"/>
</dbReference>
<dbReference type="SUPFAM" id="SSF56349">
    <property type="entry name" value="DNA breaking-rejoining enzymes"/>
    <property type="match status" value="1"/>
</dbReference>
<evidence type="ECO:0000313" key="7">
    <source>
        <dbReference type="EMBL" id="WZJ23414.1"/>
    </source>
</evidence>
<evidence type="ECO:0000256" key="4">
    <source>
        <dbReference type="ARBA" id="ARBA00023172"/>
    </source>
</evidence>
<organism evidence="7 8">
    <name type="scientific">Azonexus hydrophilus</name>
    <dbReference type="NCBI Taxonomy" id="418702"/>
    <lineage>
        <taxon>Bacteria</taxon>
        <taxon>Pseudomonadati</taxon>
        <taxon>Pseudomonadota</taxon>
        <taxon>Betaproteobacteria</taxon>
        <taxon>Rhodocyclales</taxon>
        <taxon>Azonexaceae</taxon>
        <taxon>Azonexus</taxon>
    </lineage>
</organism>